<evidence type="ECO:0000313" key="3">
    <source>
        <dbReference type="Proteomes" id="UP000521943"/>
    </source>
</evidence>
<feature type="region of interest" description="Disordered" evidence="1">
    <location>
        <begin position="83"/>
        <end position="102"/>
    </location>
</feature>
<proteinExistence type="predicted"/>
<protein>
    <submittedName>
        <fullName evidence="2">Uncharacterized protein</fullName>
    </submittedName>
</protein>
<comment type="caution">
    <text evidence="2">The sequence shown here is derived from an EMBL/GenBank/DDBJ whole genome shotgun (WGS) entry which is preliminary data.</text>
</comment>
<dbReference type="EMBL" id="JACGCI010000003">
    <property type="protein sequence ID" value="KAF6764818.1"/>
    <property type="molecule type" value="Genomic_DNA"/>
</dbReference>
<reference evidence="2 3" key="1">
    <citation type="submission" date="2020-07" db="EMBL/GenBank/DDBJ databases">
        <title>Comparative genomics of pyrophilous fungi reveals a link between fire events and developmental genes.</title>
        <authorList>
            <consortium name="DOE Joint Genome Institute"/>
            <person name="Steindorff A.S."/>
            <person name="Carver A."/>
            <person name="Calhoun S."/>
            <person name="Stillman K."/>
            <person name="Liu H."/>
            <person name="Lipzen A."/>
            <person name="Pangilinan J."/>
            <person name="Labutti K."/>
            <person name="Bruns T.D."/>
            <person name="Grigoriev I.V."/>
        </authorList>
    </citation>
    <scope>NUCLEOTIDE SEQUENCE [LARGE SCALE GENOMIC DNA]</scope>
    <source>
        <strain evidence="2 3">CBS 144469</strain>
    </source>
</reference>
<dbReference type="PANTHER" id="PTHR34213">
    <property type="entry name" value="NUCLEAR TRANSPORT FACTOR 2 (NTF2) FAMILY PROTEIN"/>
    <property type="match status" value="1"/>
</dbReference>
<keyword evidence="3" id="KW-1185">Reference proteome</keyword>
<dbReference type="SUPFAM" id="SSF54427">
    <property type="entry name" value="NTF2-like"/>
    <property type="match status" value="1"/>
</dbReference>
<dbReference type="PANTHER" id="PTHR34213:SF2">
    <property type="entry name" value="NUCLEAR TRANSPORT FACTOR 2 (NTF2) FAMILY PROTEIN"/>
    <property type="match status" value="1"/>
</dbReference>
<dbReference type="InterPro" id="IPR032710">
    <property type="entry name" value="NTF2-like_dom_sf"/>
</dbReference>
<feature type="compositionally biased region" description="Low complexity" evidence="1">
    <location>
        <begin position="16"/>
        <end position="30"/>
    </location>
</feature>
<name>A0A8H6IG32_9AGAR</name>
<gene>
    <name evidence="2" type="ORF">DFP72DRAFT_323358</name>
</gene>
<organism evidence="2 3">
    <name type="scientific">Ephemerocybe angulata</name>
    <dbReference type="NCBI Taxonomy" id="980116"/>
    <lineage>
        <taxon>Eukaryota</taxon>
        <taxon>Fungi</taxon>
        <taxon>Dikarya</taxon>
        <taxon>Basidiomycota</taxon>
        <taxon>Agaricomycotina</taxon>
        <taxon>Agaricomycetes</taxon>
        <taxon>Agaricomycetidae</taxon>
        <taxon>Agaricales</taxon>
        <taxon>Agaricineae</taxon>
        <taxon>Psathyrellaceae</taxon>
        <taxon>Ephemerocybe</taxon>
    </lineage>
</organism>
<accession>A0A8H6IG32</accession>
<feature type="region of interest" description="Disordered" evidence="1">
    <location>
        <begin position="1"/>
        <end position="50"/>
    </location>
</feature>
<evidence type="ECO:0000313" key="2">
    <source>
        <dbReference type="EMBL" id="KAF6764818.1"/>
    </source>
</evidence>
<sequence length="251" mass="27898">MSTLSHTRSRSRDIPSPKSPLKSPHIHSPLLSPPPRSPSPPSQTFHAASILPSVPTPSLLESVAGAAHYSGVKLDPEAIAQKRRRRSLSAHRASEDGEVGSAAHQRVLDDLKELFCCRPTTEIFQRSWRKDATFQDPLSVCTGYDEYAAQWYGLAKLCSKSETLSSRVMSSTSIPNRIVYHQKQEYTFAVIGRTKVIESIVIVDLDENDKIVTLTDQWGGKELPTRYGSGLLRLLNAKITPWLIRVPKLES</sequence>
<dbReference type="OrthoDB" id="2400485at2759"/>
<evidence type="ECO:0000256" key="1">
    <source>
        <dbReference type="SAM" id="MobiDB-lite"/>
    </source>
</evidence>
<dbReference type="Proteomes" id="UP000521943">
    <property type="component" value="Unassembled WGS sequence"/>
</dbReference>
<feature type="compositionally biased region" description="Pro residues" evidence="1">
    <location>
        <begin position="31"/>
        <end position="41"/>
    </location>
</feature>
<dbReference type="AlphaFoldDB" id="A0A8H6IG32"/>